<dbReference type="PANTHER" id="PTHR43630">
    <property type="entry name" value="POLY-BETA-1,6-N-ACETYL-D-GLUCOSAMINE SYNTHASE"/>
    <property type="match status" value="1"/>
</dbReference>
<sequence length="386" mass="44310">MKSSNQTICLSMIVKNEAHVIRRCLNSVRPIIDHWIIVDTGSTDGTQDVIRAAMADMPGKLVERPWVDFAHNRSEARRLARPHGNYSLIIDADDELVIPAGFTMPKLEASAYYFTILDTTTRYDRLQLVSNAFPWRYRGVVHEFLACDGAPWRESLPLAMRRGEDGARHQDKDTYKRDAILLEKALKKEKDPFLISRYIFYLAQSYRDAGDILKALEYYRKRAELGFWEEEVYVSLLSIAYIMEAFGEPFDTVLAVYDRAIALVPGRAEARHGASRLCRRKGKYVEGYYYAEAALPLSMPSGALFIQPWIYQYALRHEFAVNAYNTGQYRACLSSCIDILEKSDLPATTRETVTKLSREALLKMLDPVWGCAPSPYRTEFMPHWQM</sequence>
<evidence type="ECO:0000259" key="2">
    <source>
        <dbReference type="Pfam" id="PF00535"/>
    </source>
</evidence>
<protein>
    <submittedName>
        <fullName evidence="3">Glycosyltransferase involved in cell wall bisynthesis</fullName>
    </submittedName>
</protein>
<dbReference type="InterPro" id="IPR011990">
    <property type="entry name" value="TPR-like_helical_dom_sf"/>
</dbReference>
<organism evidence="3 4">
    <name type="scientific">Methylobacterium phyllostachyos</name>
    <dbReference type="NCBI Taxonomy" id="582672"/>
    <lineage>
        <taxon>Bacteria</taxon>
        <taxon>Pseudomonadati</taxon>
        <taxon>Pseudomonadota</taxon>
        <taxon>Alphaproteobacteria</taxon>
        <taxon>Hyphomicrobiales</taxon>
        <taxon>Methylobacteriaceae</taxon>
        <taxon>Methylobacterium</taxon>
    </lineage>
</organism>
<dbReference type="SUPFAM" id="SSF53448">
    <property type="entry name" value="Nucleotide-diphospho-sugar transferases"/>
    <property type="match status" value="1"/>
</dbReference>
<dbReference type="Gene3D" id="3.90.550.10">
    <property type="entry name" value="Spore Coat Polysaccharide Biosynthesis Protein SpsA, Chain A"/>
    <property type="match status" value="1"/>
</dbReference>
<dbReference type="InterPro" id="IPR001173">
    <property type="entry name" value="Glyco_trans_2-like"/>
</dbReference>
<dbReference type="Proteomes" id="UP000198704">
    <property type="component" value="Unassembled WGS sequence"/>
</dbReference>
<keyword evidence="3" id="KW-0808">Transferase</keyword>
<dbReference type="AlphaFoldDB" id="A0A1G9VWP0"/>
<dbReference type="EMBL" id="FNHS01000003">
    <property type="protein sequence ID" value="SDM76366.1"/>
    <property type="molecule type" value="Genomic_DNA"/>
</dbReference>
<gene>
    <name evidence="3" type="ORF">SAMN05216360_103315</name>
</gene>
<proteinExistence type="inferred from homology"/>
<dbReference type="InterPro" id="IPR029044">
    <property type="entry name" value="Nucleotide-diphossugar_trans"/>
</dbReference>
<dbReference type="Pfam" id="PF00535">
    <property type="entry name" value="Glycos_transf_2"/>
    <property type="match status" value="1"/>
</dbReference>
<dbReference type="OrthoDB" id="5354021at2"/>
<evidence type="ECO:0000256" key="1">
    <source>
        <dbReference type="ARBA" id="ARBA00038494"/>
    </source>
</evidence>
<feature type="domain" description="Glycosyltransferase 2-like" evidence="2">
    <location>
        <begin position="12"/>
        <end position="95"/>
    </location>
</feature>
<dbReference type="GO" id="GO:0016740">
    <property type="term" value="F:transferase activity"/>
    <property type="evidence" value="ECO:0007669"/>
    <property type="project" value="UniProtKB-KW"/>
</dbReference>
<dbReference type="SUPFAM" id="SSF48452">
    <property type="entry name" value="TPR-like"/>
    <property type="match status" value="1"/>
</dbReference>
<dbReference type="STRING" id="582672.SAMN05216360_103315"/>
<evidence type="ECO:0000313" key="3">
    <source>
        <dbReference type="EMBL" id="SDM76366.1"/>
    </source>
</evidence>
<dbReference type="PANTHER" id="PTHR43630:SF2">
    <property type="entry name" value="GLYCOSYLTRANSFERASE"/>
    <property type="match status" value="1"/>
</dbReference>
<evidence type="ECO:0000313" key="4">
    <source>
        <dbReference type="Proteomes" id="UP000198704"/>
    </source>
</evidence>
<dbReference type="Gene3D" id="1.25.40.10">
    <property type="entry name" value="Tetratricopeptide repeat domain"/>
    <property type="match status" value="1"/>
</dbReference>
<accession>A0A1G9VWP0</accession>
<name>A0A1G9VWP0_9HYPH</name>
<comment type="similarity">
    <text evidence="1">Belongs to the glycosyltransferase 2 family. WaaE/KdtX subfamily.</text>
</comment>
<keyword evidence="4" id="KW-1185">Reference proteome</keyword>
<reference evidence="4" key="1">
    <citation type="submission" date="2016-10" db="EMBL/GenBank/DDBJ databases">
        <authorList>
            <person name="Varghese N."/>
            <person name="Submissions S."/>
        </authorList>
    </citation>
    <scope>NUCLEOTIDE SEQUENCE [LARGE SCALE GENOMIC DNA]</scope>
    <source>
        <strain evidence="4">BL47</strain>
    </source>
</reference>